<name>A0ABR3ZZP0_9LECA</name>
<protein>
    <submittedName>
        <fullName evidence="2">Uncharacterized protein</fullName>
    </submittedName>
</protein>
<feature type="chain" id="PRO_5047090384" evidence="1">
    <location>
        <begin position="23"/>
        <end position="430"/>
    </location>
</feature>
<proteinExistence type="predicted"/>
<sequence>MSSNIMAILLAMIIGVPSLGNAQISLVSTPQPIPTALLSHKFPPLSTDWGARTNETIGELVDVLEVDSTSDSIPDNSTITQSYNNSTAVALNTNYLSARGDTSGLTHKYSNARIISAVYNSTDNGYYNISIPGCIAADDIIGDIEAPNGTQITNASYGTLVTTLNLPGKTLYNYTLTMMEKQLTELNATLDKIVCDGPQGPARTLLWPPALRPNWRNPDTSDGYISTFLIGGGGVVSIAWGGTRLAIAKAWPTENITMDTEVGLLAATSLVQYLFITALFRLQSSDRRWIGRAEAAVLNGLIWVGAQVIKFLDFISGSTCIQTDTARAGVTSMMNALGRQAFVVGSNAARGATMATSWSVTSLTNLISVGQATSSVENIPDLEAGVVDAGHVGQPPLNIVGVGMPELTEVVVTQIEHQLSGSTQPGEVCQ</sequence>
<comment type="caution">
    <text evidence="2">The sequence shown here is derived from an EMBL/GenBank/DDBJ whole genome shotgun (WGS) entry which is preliminary data.</text>
</comment>
<dbReference type="EMBL" id="JBEFKJ010000030">
    <property type="protein sequence ID" value="KAL2038680.1"/>
    <property type="molecule type" value="Genomic_DNA"/>
</dbReference>
<reference evidence="2 3" key="1">
    <citation type="submission" date="2024-09" db="EMBL/GenBank/DDBJ databases">
        <title>Rethinking Asexuality: The Enigmatic Case of Functional Sexual Genes in Lepraria (Stereocaulaceae).</title>
        <authorList>
            <person name="Doellman M."/>
            <person name="Sun Y."/>
            <person name="Barcenas-Pena A."/>
            <person name="Lumbsch H.T."/>
            <person name="Grewe F."/>
        </authorList>
    </citation>
    <scope>NUCLEOTIDE SEQUENCE [LARGE SCALE GENOMIC DNA]</scope>
    <source>
        <strain evidence="2 3">Mercado 3170</strain>
    </source>
</reference>
<gene>
    <name evidence="2" type="ORF">N7G274_008438</name>
</gene>
<feature type="signal peptide" evidence="1">
    <location>
        <begin position="1"/>
        <end position="22"/>
    </location>
</feature>
<evidence type="ECO:0000313" key="2">
    <source>
        <dbReference type="EMBL" id="KAL2038680.1"/>
    </source>
</evidence>
<keyword evidence="1" id="KW-0732">Signal</keyword>
<evidence type="ECO:0000313" key="3">
    <source>
        <dbReference type="Proteomes" id="UP001590950"/>
    </source>
</evidence>
<organism evidence="2 3">
    <name type="scientific">Stereocaulon virgatum</name>
    <dbReference type="NCBI Taxonomy" id="373712"/>
    <lineage>
        <taxon>Eukaryota</taxon>
        <taxon>Fungi</taxon>
        <taxon>Dikarya</taxon>
        <taxon>Ascomycota</taxon>
        <taxon>Pezizomycotina</taxon>
        <taxon>Lecanoromycetes</taxon>
        <taxon>OSLEUM clade</taxon>
        <taxon>Lecanoromycetidae</taxon>
        <taxon>Lecanorales</taxon>
        <taxon>Lecanorineae</taxon>
        <taxon>Stereocaulaceae</taxon>
        <taxon>Stereocaulon</taxon>
    </lineage>
</organism>
<evidence type="ECO:0000256" key="1">
    <source>
        <dbReference type="SAM" id="SignalP"/>
    </source>
</evidence>
<dbReference type="Proteomes" id="UP001590950">
    <property type="component" value="Unassembled WGS sequence"/>
</dbReference>
<accession>A0ABR3ZZP0</accession>
<keyword evidence="3" id="KW-1185">Reference proteome</keyword>